<sequence>MLRHAIPPARFFSQVPNEILRHPRLSSDAVRLLTWQLSLPEGADEPLSTTARSAGITRTGFNRAKRELKDEGYFHEWREQRERGRWTTRQLISNVPLSGEEAVALRDGVAPGDRRPTVGAPAGRAVGGHPDATPPVNTLQPSALDRDLGDAGRLVHGLADLDPRLRVPRGMLPQLIELAERWLALGHSVDDVHDEIRRGLPPVIHKPGGLIRYLLSDPAPPRPPQPQGSALRECAGPHPQPLLFRPVAGEDRCGACRREHAEREAAAPGAGSHAAARGAAAVRAALRTGLRPGTA</sequence>
<comment type="caution">
    <text evidence="2">The sequence shown here is derived from an EMBL/GenBank/DDBJ whole genome shotgun (WGS) entry which is preliminary data.</text>
</comment>
<evidence type="ECO:0000313" key="3">
    <source>
        <dbReference type="Proteomes" id="UP000608024"/>
    </source>
</evidence>
<evidence type="ECO:0000256" key="1">
    <source>
        <dbReference type="SAM" id="MobiDB-lite"/>
    </source>
</evidence>
<gene>
    <name evidence="2" type="ORF">GCM10018785_61570</name>
</gene>
<proteinExistence type="predicted"/>
<feature type="region of interest" description="Disordered" evidence="1">
    <location>
        <begin position="258"/>
        <end position="281"/>
    </location>
</feature>
<organism evidence="2 3">
    <name type="scientific">Streptomyces longispororuber</name>
    <dbReference type="NCBI Taxonomy" id="68230"/>
    <lineage>
        <taxon>Bacteria</taxon>
        <taxon>Bacillati</taxon>
        <taxon>Actinomycetota</taxon>
        <taxon>Actinomycetes</taxon>
        <taxon>Kitasatosporales</taxon>
        <taxon>Streptomycetaceae</taxon>
        <taxon>Streptomyces</taxon>
    </lineage>
</organism>
<keyword evidence="3" id="KW-1185">Reference proteome</keyword>
<reference evidence="2" key="2">
    <citation type="submission" date="2020-09" db="EMBL/GenBank/DDBJ databases">
        <authorList>
            <person name="Sun Q."/>
            <person name="Ohkuma M."/>
        </authorList>
    </citation>
    <scope>NUCLEOTIDE SEQUENCE</scope>
    <source>
        <strain evidence="2">JCM 4784</strain>
    </source>
</reference>
<reference evidence="2" key="1">
    <citation type="journal article" date="2014" name="Int. J. Syst. Evol. Microbiol.">
        <title>Complete genome sequence of Corynebacterium casei LMG S-19264T (=DSM 44701T), isolated from a smear-ripened cheese.</title>
        <authorList>
            <consortium name="US DOE Joint Genome Institute (JGI-PGF)"/>
            <person name="Walter F."/>
            <person name="Albersmeier A."/>
            <person name="Kalinowski J."/>
            <person name="Ruckert C."/>
        </authorList>
    </citation>
    <scope>NUCLEOTIDE SEQUENCE</scope>
    <source>
        <strain evidence="2">JCM 4784</strain>
    </source>
</reference>
<dbReference type="AlphaFoldDB" id="A0A919A3L7"/>
<protein>
    <submittedName>
        <fullName evidence="2">Uncharacterized protein</fullName>
    </submittedName>
</protein>
<feature type="compositionally biased region" description="Low complexity" evidence="1">
    <location>
        <begin position="266"/>
        <end position="281"/>
    </location>
</feature>
<dbReference type="Proteomes" id="UP000608024">
    <property type="component" value="Unassembled WGS sequence"/>
</dbReference>
<name>A0A919A3L7_9ACTN</name>
<accession>A0A919A3L7</accession>
<dbReference type="EMBL" id="BNBT01000139">
    <property type="protein sequence ID" value="GHE85429.1"/>
    <property type="molecule type" value="Genomic_DNA"/>
</dbReference>
<evidence type="ECO:0000313" key="2">
    <source>
        <dbReference type="EMBL" id="GHE85429.1"/>
    </source>
</evidence>